<name>A0A6A5NP91_LUPAL</name>
<dbReference type="GO" id="GO:0098542">
    <property type="term" value="P:defense response to other organism"/>
    <property type="evidence" value="ECO:0007669"/>
    <property type="project" value="InterPro"/>
</dbReference>
<dbReference type="EMBL" id="WOCE01000014">
    <property type="protein sequence ID" value="KAE9599856.1"/>
    <property type="molecule type" value="Genomic_DNA"/>
</dbReference>
<evidence type="ECO:0000256" key="2">
    <source>
        <dbReference type="ARBA" id="ARBA00023136"/>
    </source>
</evidence>
<gene>
    <name evidence="3" type="ORF">Lalb_Chr14g0366801</name>
</gene>
<dbReference type="Proteomes" id="UP000447434">
    <property type="component" value="Chromosome 14"/>
</dbReference>
<dbReference type="PANTHER" id="PTHR31234:SF72">
    <property type="entry name" value="NDR1_HIN1-LIKE PROTEIN 6"/>
    <property type="match status" value="1"/>
</dbReference>
<keyword evidence="4" id="KW-1185">Reference proteome</keyword>
<evidence type="ECO:0000313" key="4">
    <source>
        <dbReference type="Proteomes" id="UP000447434"/>
    </source>
</evidence>
<proteinExistence type="predicted"/>
<dbReference type="OrthoDB" id="778052at2759"/>
<keyword evidence="2" id="KW-0472">Membrane</keyword>
<comment type="caution">
    <text evidence="3">The sequence shown here is derived from an EMBL/GenBank/DDBJ whole genome shotgun (WGS) entry which is preliminary data.</text>
</comment>
<organism evidence="3 4">
    <name type="scientific">Lupinus albus</name>
    <name type="common">White lupine</name>
    <name type="synonym">Lupinus termis</name>
    <dbReference type="NCBI Taxonomy" id="3870"/>
    <lineage>
        <taxon>Eukaryota</taxon>
        <taxon>Viridiplantae</taxon>
        <taxon>Streptophyta</taxon>
        <taxon>Embryophyta</taxon>
        <taxon>Tracheophyta</taxon>
        <taxon>Spermatophyta</taxon>
        <taxon>Magnoliopsida</taxon>
        <taxon>eudicotyledons</taxon>
        <taxon>Gunneridae</taxon>
        <taxon>Pentapetalae</taxon>
        <taxon>rosids</taxon>
        <taxon>fabids</taxon>
        <taxon>Fabales</taxon>
        <taxon>Fabaceae</taxon>
        <taxon>Papilionoideae</taxon>
        <taxon>50 kb inversion clade</taxon>
        <taxon>genistoids sensu lato</taxon>
        <taxon>core genistoids</taxon>
        <taxon>Genisteae</taxon>
        <taxon>Lupinus</taxon>
    </lineage>
</organism>
<evidence type="ECO:0000256" key="1">
    <source>
        <dbReference type="ARBA" id="ARBA00004370"/>
    </source>
</evidence>
<reference evidence="4" key="1">
    <citation type="journal article" date="2020" name="Nat. Commun.">
        <title>Genome sequence of the cluster root forming white lupin.</title>
        <authorList>
            <person name="Hufnagel B."/>
            <person name="Marques A."/>
            <person name="Soriano A."/>
            <person name="Marques L."/>
            <person name="Divol F."/>
            <person name="Doumas P."/>
            <person name="Sallet E."/>
            <person name="Mancinotti D."/>
            <person name="Carrere S."/>
            <person name="Marande W."/>
            <person name="Arribat S."/>
            <person name="Keller J."/>
            <person name="Huneau C."/>
            <person name="Blein T."/>
            <person name="Aime D."/>
            <person name="Laguerre M."/>
            <person name="Taylor J."/>
            <person name="Schubert V."/>
            <person name="Nelson M."/>
            <person name="Geu-Flores F."/>
            <person name="Crespi M."/>
            <person name="Gallardo-Guerrero K."/>
            <person name="Delaux P.-M."/>
            <person name="Salse J."/>
            <person name="Berges H."/>
            <person name="Guyot R."/>
            <person name="Gouzy J."/>
            <person name="Peret B."/>
        </authorList>
    </citation>
    <scope>NUCLEOTIDE SEQUENCE [LARGE SCALE GENOMIC DNA]</scope>
    <source>
        <strain evidence="4">cv. Amiga</strain>
    </source>
</reference>
<sequence length="226" mass="25981">MPEAYVLNRYVSVEKQGNFVGAPPPYGDNVPRYSTHLSIFRYCCYCLLLLILVMVTIILAFYYLLRPHVPTYNIDYLNLTTFDIHDDNKLYLEVVLIVNADNPNEIIGLEYMGENRISIMYSGSQLCSGNFTSFLQPGKNTTKINVVLKGKIGFDQGMQLDLMQHNKEGNIPLLIIVMVPIRLVIDEFIHLKKFVVYVNCSLVVDHLQPYQKPKILKKDFTYAVNF</sequence>
<dbReference type="AlphaFoldDB" id="A0A6A5NP91"/>
<dbReference type="InterPro" id="IPR044839">
    <property type="entry name" value="NDR1-like"/>
</dbReference>
<accession>A0A6A5NP91</accession>
<dbReference type="GO" id="GO:0005886">
    <property type="term" value="C:plasma membrane"/>
    <property type="evidence" value="ECO:0007669"/>
    <property type="project" value="TreeGrafter"/>
</dbReference>
<protein>
    <submittedName>
        <fullName evidence="3">Putative immunoglobulin-like protein</fullName>
    </submittedName>
</protein>
<comment type="subcellular location">
    <subcellularLocation>
        <location evidence="1">Membrane</location>
    </subcellularLocation>
</comment>
<dbReference type="PANTHER" id="PTHR31234">
    <property type="entry name" value="LATE EMBRYOGENESIS ABUNDANT (LEA) HYDROXYPROLINE-RICH GLYCOPROTEIN FAMILY"/>
    <property type="match status" value="1"/>
</dbReference>
<evidence type="ECO:0000313" key="3">
    <source>
        <dbReference type="EMBL" id="KAE9599856.1"/>
    </source>
</evidence>